<dbReference type="Pfam" id="PF00072">
    <property type="entry name" value="Response_reg"/>
    <property type="match status" value="1"/>
</dbReference>
<reference evidence="8" key="4">
    <citation type="submission" date="2024-05" db="EMBL/GenBank/DDBJ databases">
        <authorList>
            <person name="Sun Q."/>
            <person name="Zhou Y."/>
        </authorList>
    </citation>
    <scope>NUCLEOTIDE SEQUENCE</scope>
    <source>
        <strain evidence="8">CGMCC 1.15287</strain>
    </source>
</reference>
<dbReference type="GO" id="GO:0000160">
    <property type="term" value="P:phosphorelay signal transduction system"/>
    <property type="evidence" value="ECO:0007669"/>
    <property type="project" value="InterPro"/>
</dbReference>
<organism evidence="9 10">
    <name type="scientific">Pedobacter zeae</name>
    <dbReference type="NCBI Taxonomy" id="1737356"/>
    <lineage>
        <taxon>Bacteria</taxon>
        <taxon>Pseudomonadati</taxon>
        <taxon>Bacteroidota</taxon>
        <taxon>Sphingobacteriia</taxon>
        <taxon>Sphingobacteriales</taxon>
        <taxon>Sphingobacteriaceae</taxon>
        <taxon>Pedobacter</taxon>
    </lineage>
</organism>
<keyword evidence="4" id="KW-0804">Transcription</keyword>
<dbReference type="AlphaFoldDB" id="A0A7W6K7N7"/>
<dbReference type="SMART" id="SM00421">
    <property type="entry name" value="HTH_LUXR"/>
    <property type="match status" value="1"/>
</dbReference>
<dbReference type="EMBL" id="JACIEF010000001">
    <property type="protein sequence ID" value="MBB4106725.1"/>
    <property type="molecule type" value="Genomic_DNA"/>
</dbReference>
<dbReference type="InterPro" id="IPR001789">
    <property type="entry name" value="Sig_transdc_resp-reg_receiver"/>
</dbReference>
<accession>A0A7W6K7N7</accession>
<dbReference type="CDD" id="cd17535">
    <property type="entry name" value="REC_NarL-like"/>
    <property type="match status" value="1"/>
</dbReference>
<dbReference type="Gene3D" id="3.40.50.2300">
    <property type="match status" value="1"/>
</dbReference>
<evidence type="ECO:0000313" key="8">
    <source>
        <dbReference type="EMBL" id="GGH03372.1"/>
    </source>
</evidence>
<dbReference type="InterPro" id="IPR016032">
    <property type="entry name" value="Sig_transdc_resp-reg_C-effctor"/>
</dbReference>
<dbReference type="EMBL" id="BMHZ01000002">
    <property type="protein sequence ID" value="GGH03372.1"/>
    <property type="molecule type" value="Genomic_DNA"/>
</dbReference>
<evidence type="ECO:0000313" key="10">
    <source>
        <dbReference type="Proteomes" id="UP000532273"/>
    </source>
</evidence>
<reference evidence="8" key="1">
    <citation type="journal article" date="2014" name="Int. J. Syst. Evol. Microbiol.">
        <title>Complete genome of a new Firmicutes species belonging to the dominant human colonic microbiota ('Ruminococcus bicirculans') reveals two chromosomes and a selective capacity to utilize plant glucans.</title>
        <authorList>
            <consortium name="NISC Comparative Sequencing Program"/>
            <person name="Wegmann U."/>
            <person name="Louis P."/>
            <person name="Goesmann A."/>
            <person name="Henrissat B."/>
            <person name="Duncan S.H."/>
            <person name="Flint H.J."/>
        </authorList>
    </citation>
    <scope>NUCLEOTIDE SEQUENCE</scope>
    <source>
        <strain evidence="8">CGMCC 1.15287</strain>
    </source>
</reference>
<keyword evidence="1 5" id="KW-0597">Phosphoprotein</keyword>
<dbReference type="SUPFAM" id="SSF52172">
    <property type="entry name" value="CheY-like"/>
    <property type="match status" value="1"/>
</dbReference>
<dbReference type="InterPro" id="IPR058245">
    <property type="entry name" value="NreC/VraR/RcsB-like_REC"/>
</dbReference>
<dbReference type="InterPro" id="IPR011006">
    <property type="entry name" value="CheY-like_superfamily"/>
</dbReference>
<dbReference type="Proteomes" id="UP000532273">
    <property type="component" value="Unassembled WGS sequence"/>
</dbReference>
<evidence type="ECO:0000256" key="4">
    <source>
        <dbReference type="ARBA" id="ARBA00023163"/>
    </source>
</evidence>
<evidence type="ECO:0000259" key="6">
    <source>
        <dbReference type="PROSITE" id="PS50043"/>
    </source>
</evidence>
<dbReference type="PROSITE" id="PS00622">
    <property type="entry name" value="HTH_LUXR_1"/>
    <property type="match status" value="1"/>
</dbReference>
<evidence type="ECO:0000313" key="9">
    <source>
        <dbReference type="EMBL" id="MBB4106725.1"/>
    </source>
</evidence>
<protein>
    <submittedName>
        <fullName evidence="9">DNA-binding NarL/FixJ family response regulator</fullName>
    </submittedName>
    <submittedName>
        <fullName evidence="8">DNA-binding response regulator</fullName>
    </submittedName>
</protein>
<feature type="modified residue" description="4-aspartylphosphate" evidence="5">
    <location>
        <position position="56"/>
    </location>
</feature>
<evidence type="ECO:0000313" key="11">
    <source>
        <dbReference type="Proteomes" id="UP000642938"/>
    </source>
</evidence>
<evidence type="ECO:0000256" key="3">
    <source>
        <dbReference type="ARBA" id="ARBA00023125"/>
    </source>
</evidence>
<dbReference type="Pfam" id="PF00196">
    <property type="entry name" value="GerE"/>
    <property type="match status" value="1"/>
</dbReference>
<dbReference type="GO" id="GO:0003677">
    <property type="term" value="F:DNA binding"/>
    <property type="evidence" value="ECO:0007669"/>
    <property type="project" value="UniProtKB-KW"/>
</dbReference>
<reference evidence="11" key="2">
    <citation type="journal article" date="2019" name="Int. J. Syst. Evol. Microbiol.">
        <title>The Global Catalogue of Microorganisms (GCM) 10K type strain sequencing project: providing services to taxonomists for standard genome sequencing and annotation.</title>
        <authorList>
            <consortium name="The Broad Institute Genomics Platform"/>
            <consortium name="The Broad Institute Genome Sequencing Center for Infectious Disease"/>
            <person name="Wu L."/>
            <person name="Ma J."/>
        </authorList>
    </citation>
    <scope>NUCLEOTIDE SEQUENCE [LARGE SCALE GENOMIC DNA]</scope>
    <source>
        <strain evidence="11">CGMCC 1.15287</strain>
    </source>
</reference>
<feature type="domain" description="Response regulatory" evidence="7">
    <location>
        <begin position="5"/>
        <end position="121"/>
    </location>
</feature>
<keyword evidence="3 9" id="KW-0238">DNA-binding</keyword>
<comment type="caution">
    <text evidence="9">The sequence shown here is derived from an EMBL/GenBank/DDBJ whole genome shotgun (WGS) entry which is preliminary data.</text>
</comment>
<evidence type="ECO:0000256" key="2">
    <source>
        <dbReference type="ARBA" id="ARBA00023015"/>
    </source>
</evidence>
<dbReference type="PRINTS" id="PR00038">
    <property type="entry name" value="HTHLUXR"/>
</dbReference>
<dbReference type="Proteomes" id="UP000642938">
    <property type="component" value="Unassembled WGS sequence"/>
</dbReference>
<dbReference type="PROSITE" id="PS50110">
    <property type="entry name" value="RESPONSE_REGULATORY"/>
    <property type="match status" value="1"/>
</dbReference>
<dbReference type="InterPro" id="IPR000792">
    <property type="entry name" value="Tscrpt_reg_LuxR_C"/>
</dbReference>
<name>A0A7W6K7N7_9SPHI</name>
<dbReference type="PANTHER" id="PTHR43214">
    <property type="entry name" value="TWO-COMPONENT RESPONSE REGULATOR"/>
    <property type="match status" value="1"/>
</dbReference>
<dbReference type="GO" id="GO:0006355">
    <property type="term" value="P:regulation of DNA-templated transcription"/>
    <property type="evidence" value="ECO:0007669"/>
    <property type="project" value="InterPro"/>
</dbReference>
<feature type="domain" description="HTH luxR-type" evidence="6">
    <location>
        <begin position="142"/>
        <end position="207"/>
    </location>
</feature>
<evidence type="ECO:0000259" key="7">
    <source>
        <dbReference type="PROSITE" id="PS50110"/>
    </source>
</evidence>
<reference evidence="9 10" key="3">
    <citation type="submission" date="2020-08" db="EMBL/GenBank/DDBJ databases">
        <title>Genomic Encyclopedia of Type Strains, Phase IV (KMG-IV): sequencing the most valuable type-strain genomes for metagenomic binning, comparative biology and taxonomic classification.</title>
        <authorList>
            <person name="Goeker M."/>
        </authorList>
    </citation>
    <scope>NUCLEOTIDE SEQUENCE [LARGE SCALE GENOMIC DNA]</scope>
    <source>
        <strain evidence="9 10">DSM 100774</strain>
    </source>
</reference>
<dbReference type="PROSITE" id="PS50043">
    <property type="entry name" value="HTH_LUXR_2"/>
    <property type="match status" value="1"/>
</dbReference>
<dbReference type="SUPFAM" id="SSF46894">
    <property type="entry name" value="C-terminal effector domain of the bipartite response regulators"/>
    <property type="match status" value="1"/>
</dbReference>
<keyword evidence="11" id="KW-1185">Reference proteome</keyword>
<keyword evidence="2" id="KW-0805">Transcription regulation</keyword>
<dbReference type="RefSeq" id="WP_183759962.1">
    <property type="nucleotide sequence ID" value="NZ_BMHZ01000002.1"/>
</dbReference>
<proteinExistence type="predicted"/>
<sequence>MNKLLTVIVDDHPIVIEGLKTLLKNEDNLEIVGSFSNAAQLLSYLSRNPVNLILLDVTLPDIGGMELCKMVKEKFPDTTILIISNHTERSIIMQTIQNGASGYLLKNSSLEELRQCITGAIKGTICYSKEVVEIISRPTKNQLRGAPQLTRREKQVLSLLAQGKTSQNIAQELFLSPLTVDTHRRNLIQKFEVKNVAEMIAAAHREQLL</sequence>
<dbReference type="PANTHER" id="PTHR43214:SF41">
    <property type="entry name" value="NITRATE_NITRITE RESPONSE REGULATOR PROTEIN NARP"/>
    <property type="match status" value="1"/>
</dbReference>
<dbReference type="SMART" id="SM00448">
    <property type="entry name" value="REC"/>
    <property type="match status" value="1"/>
</dbReference>
<dbReference type="InterPro" id="IPR039420">
    <property type="entry name" value="WalR-like"/>
</dbReference>
<gene>
    <name evidence="8" type="ORF">GCM10007422_18380</name>
    <name evidence="9" type="ORF">GGQ60_000685</name>
</gene>
<evidence type="ECO:0000256" key="1">
    <source>
        <dbReference type="ARBA" id="ARBA00022553"/>
    </source>
</evidence>
<evidence type="ECO:0000256" key="5">
    <source>
        <dbReference type="PROSITE-ProRule" id="PRU00169"/>
    </source>
</evidence>
<dbReference type="CDD" id="cd06170">
    <property type="entry name" value="LuxR_C_like"/>
    <property type="match status" value="1"/>
</dbReference>